<dbReference type="Pfam" id="PF02737">
    <property type="entry name" value="3HCDH_N"/>
    <property type="match status" value="1"/>
</dbReference>
<reference evidence="11" key="1">
    <citation type="journal article" date="2019" name="Int. J. Syst. Evol. Microbiol.">
        <title>The Global Catalogue of Microorganisms (GCM) 10K type strain sequencing project: providing services to taxonomists for standard genome sequencing and annotation.</title>
        <authorList>
            <consortium name="The Broad Institute Genomics Platform"/>
            <consortium name="The Broad Institute Genome Sequencing Center for Infectious Disease"/>
            <person name="Wu L."/>
            <person name="Ma J."/>
        </authorList>
    </citation>
    <scope>NUCLEOTIDE SEQUENCE [LARGE SCALE GENOMIC DNA]</scope>
    <source>
        <strain evidence="11">KCTC 12848</strain>
    </source>
</reference>
<keyword evidence="4 7" id="KW-0963">Cytoplasm</keyword>
<evidence type="ECO:0000256" key="5">
    <source>
        <dbReference type="ARBA" id="ARBA00023002"/>
    </source>
</evidence>
<dbReference type="Pfam" id="PF00725">
    <property type="entry name" value="3HCDH"/>
    <property type="match status" value="1"/>
</dbReference>
<dbReference type="NCBIfam" id="NF005471">
    <property type="entry name" value="PRK07066.1"/>
    <property type="match status" value="1"/>
</dbReference>
<evidence type="ECO:0000313" key="10">
    <source>
        <dbReference type="EMBL" id="MFD2309650.1"/>
    </source>
</evidence>
<comment type="subcellular location">
    <subcellularLocation>
        <location evidence="1 7">Cytoplasm</location>
    </subcellularLocation>
</comment>
<comment type="subunit">
    <text evidence="3 7">Homodimer.</text>
</comment>
<dbReference type="Gene3D" id="1.10.1040.10">
    <property type="entry name" value="N-(1-d-carboxylethyl)-l-norvaline Dehydrogenase, domain 2"/>
    <property type="match status" value="1"/>
</dbReference>
<evidence type="ECO:0000256" key="7">
    <source>
        <dbReference type="HAMAP-Rule" id="MF_02129"/>
    </source>
</evidence>
<dbReference type="Gene3D" id="3.40.50.720">
    <property type="entry name" value="NAD(P)-binding Rossmann-like Domain"/>
    <property type="match status" value="1"/>
</dbReference>
<dbReference type="SUPFAM" id="SSF48179">
    <property type="entry name" value="6-phosphogluconate dehydrogenase C-terminal domain-like"/>
    <property type="match status" value="1"/>
</dbReference>
<evidence type="ECO:0000259" key="9">
    <source>
        <dbReference type="Pfam" id="PF02737"/>
    </source>
</evidence>
<evidence type="ECO:0000256" key="1">
    <source>
        <dbReference type="ARBA" id="ARBA00004496"/>
    </source>
</evidence>
<evidence type="ECO:0000256" key="4">
    <source>
        <dbReference type="ARBA" id="ARBA00022490"/>
    </source>
</evidence>
<feature type="binding site" evidence="7">
    <location>
        <begin position="8"/>
        <end position="13"/>
    </location>
    <ligand>
        <name>NAD(+)</name>
        <dbReference type="ChEBI" id="CHEBI:57540"/>
    </ligand>
</feature>
<dbReference type="HAMAP" id="MF_02129">
    <property type="entry name" value="L_carnitine_dehydrog"/>
    <property type="match status" value="1"/>
</dbReference>
<keyword evidence="6 7" id="KW-0520">NAD</keyword>
<dbReference type="GO" id="GO:0047728">
    <property type="term" value="F:carnitine 3-dehydrogenase activity"/>
    <property type="evidence" value="ECO:0007669"/>
    <property type="project" value="UniProtKB-EC"/>
</dbReference>
<evidence type="ECO:0000313" key="11">
    <source>
        <dbReference type="Proteomes" id="UP001597425"/>
    </source>
</evidence>
<protein>
    <recommendedName>
        <fullName evidence="7">L-carnitine dehydrogenase</fullName>
        <shortName evidence="7">CDH</shortName>
        <shortName evidence="7">L-CDH</shortName>
        <ecNumber evidence="7">1.1.1.108</ecNumber>
    </recommendedName>
</protein>
<dbReference type="PANTHER" id="PTHR48075">
    <property type="entry name" value="3-HYDROXYACYL-COA DEHYDROGENASE FAMILY PROTEIN"/>
    <property type="match status" value="1"/>
</dbReference>
<dbReference type="InterPro" id="IPR006108">
    <property type="entry name" value="3HC_DH_C"/>
</dbReference>
<dbReference type="RefSeq" id="WP_265720219.1">
    <property type="nucleotide sequence ID" value="NZ_JAPIVK010000002.1"/>
</dbReference>
<dbReference type="Proteomes" id="UP001597425">
    <property type="component" value="Unassembled WGS sequence"/>
</dbReference>
<gene>
    <name evidence="10" type="ORF">ACFSKX_04400</name>
</gene>
<dbReference type="InterPro" id="IPR013328">
    <property type="entry name" value="6PGD_dom2"/>
</dbReference>
<feature type="domain" description="3-hydroxyacyl-CoA dehydrogenase NAD binding" evidence="9">
    <location>
        <begin position="4"/>
        <end position="178"/>
    </location>
</feature>
<evidence type="ECO:0000256" key="6">
    <source>
        <dbReference type="ARBA" id="ARBA00023027"/>
    </source>
</evidence>
<feature type="domain" description="3-hydroxyacyl-CoA dehydrogenase C-terminal" evidence="8">
    <location>
        <begin position="182"/>
        <end position="257"/>
    </location>
</feature>
<comment type="catalytic activity">
    <reaction evidence="7">
        <text>carnitine + NAD(+) = 3-dehydrocarnitine + NADH + H(+)</text>
        <dbReference type="Rhea" id="RHEA:19265"/>
        <dbReference type="ChEBI" id="CHEBI:15378"/>
        <dbReference type="ChEBI" id="CHEBI:17126"/>
        <dbReference type="ChEBI" id="CHEBI:57540"/>
        <dbReference type="ChEBI" id="CHEBI:57885"/>
        <dbReference type="ChEBI" id="CHEBI:57945"/>
        <dbReference type="EC" id="1.1.1.108"/>
    </reaction>
</comment>
<keyword evidence="5 7" id="KW-0560">Oxidoreductase</keyword>
<dbReference type="EC" id="1.1.1.108" evidence="7"/>
<accession>A0ABW5EB62</accession>
<proteinExistence type="inferred from homology"/>
<sequence>MSHATVIGAGVIGAGWVARLLAQGHDVIAWDPGADAERKLRESVDTAWPSLEKIGLVEGASKERLRFAGSLAEACESAYFIQENAPEREAMKVDLLAEISRTAPQDALIGSSTSGFKPSVLQQNMTAPERFVVSHPFNPVYLLPLVEVVGGERTSPETVERAMAFFKDIGMHPLHVRNEIDGHLSDRLLEAVWREILHLVNDGVATTGELDQAITHGPGLRWAFMGTNLTYHLAGGETGMRHMLEQFGPALKLPWTKLEAPELNDQLIDRMVEGTQEQAGDSSIRELETLRDNCLVRIMEALSEFETGAGQVLAAHRKKHGIPSDA</sequence>
<evidence type="ECO:0000256" key="2">
    <source>
        <dbReference type="ARBA" id="ARBA00004855"/>
    </source>
</evidence>
<dbReference type="InterPro" id="IPR006176">
    <property type="entry name" value="3-OHacyl-CoA_DH_NAD-bd"/>
</dbReference>
<comment type="function">
    <text evidence="7">Catalyzes the NAD(+)-dependent oxidation of L-carnitine to 3-dehydrocarnitine.</text>
</comment>
<keyword evidence="11" id="KW-1185">Reference proteome</keyword>
<comment type="similarity">
    <text evidence="7">Belongs to the 3-hydroxyacyl-CoA dehydrogenase family. L-carnitine dehydrogenase subfamily.</text>
</comment>
<dbReference type="InterPro" id="IPR026578">
    <property type="entry name" value="L-carnitine_dehydrogenase"/>
</dbReference>
<dbReference type="InterPro" id="IPR036291">
    <property type="entry name" value="NAD(P)-bd_dom_sf"/>
</dbReference>
<evidence type="ECO:0000259" key="8">
    <source>
        <dbReference type="Pfam" id="PF00725"/>
    </source>
</evidence>
<comment type="pathway">
    <text evidence="2 7">Amine and polyamine metabolism; carnitine metabolism.</text>
</comment>
<comment type="caution">
    <text evidence="10">The sequence shown here is derived from an EMBL/GenBank/DDBJ whole genome shotgun (WGS) entry which is preliminary data.</text>
</comment>
<dbReference type="PANTHER" id="PTHR48075:SF5">
    <property type="entry name" value="3-HYDROXYBUTYRYL-COA DEHYDROGENASE"/>
    <property type="match status" value="1"/>
</dbReference>
<dbReference type="InterPro" id="IPR008927">
    <property type="entry name" value="6-PGluconate_DH-like_C_sf"/>
</dbReference>
<name>A0ABW5EB62_9GAMM</name>
<dbReference type="EMBL" id="JBHUJD010000004">
    <property type="protein sequence ID" value="MFD2309650.1"/>
    <property type="molecule type" value="Genomic_DNA"/>
</dbReference>
<organism evidence="10 11">
    <name type="scientific">Microbulbifer halophilus</name>
    <dbReference type="NCBI Taxonomy" id="453963"/>
    <lineage>
        <taxon>Bacteria</taxon>
        <taxon>Pseudomonadati</taxon>
        <taxon>Pseudomonadota</taxon>
        <taxon>Gammaproteobacteria</taxon>
        <taxon>Cellvibrionales</taxon>
        <taxon>Microbulbiferaceae</taxon>
        <taxon>Microbulbifer</taxon>
    </lineage>
</organism>
<evidence type="ECO:0000256" key="3">
    <source>
        <dbReference type="ARBA" id="ARBA00011738"/>
    </source>
</evidence>
<dbReference type="SUPFAM" id="SSF51735">
    <property type="entry name" value="NAD(P)-binding Rossmann-fold domains"/>
    <property type="match status" value="1"/>
</dbReference>